<name>A0ABW9CDR8_9BURK</name>
<comment type="caution">
    <text evidence="1">The sequence shown here is derived from an EMBL/GenBank/DDBJ whole genome shotgun (WGS) entry which is preliminary data.</text>
</comment>
<keyword evidence="2" id="KW-1185">Reference proteome</keyword>
<dbReference type="Proteomes" id="UP001629462">
    <property type="component" value="Unassembled WGS sequence"/>
</dbReference>
<accession>A0ABW9CDR8</accession>
<dbReference type="RefSeq" id="WP_250484457.1">
    <property type="nucleotide sequence ID" value="NZ_JAQQDB010000003.1"/>
</dbReference>
<organism evidence="1 2">
    <name type="scientific">Caballeronia jiangsuensis</name>
    <dbReference type="NCBI Taxonomy" id="1458357"/>
    <lineage>
        <taxon>Bacteria</taxon>
        <taxon>Pseudomonadati</taxon>
        <taxon>Pseudomonadota</taxon>
        <taxon>Betaproteobacteria</taxon>
        <taxon>Burkholderiales</taxon>
        <taxon>Burkholderiaceae</taxon>
        <taxon>Caballeronia</taxon>
    </lineage>
</organism>
<dbReference type="EMBL" id="JAQQDB010000003">
    <property type="protein sequence ID" value="MFM0516543.1"/>
    <property type="molecule type" value="Genomic_DNA"/>
</dbReference>
<protein>
    <submittedName>
        <fullName evidence="1">DUF2288 domain-containing protein</fullName>
    </submittedName>
</protein>
<reference evidence="1 2" key="1">
    <citation type="journal article" date="2024" name="Chem. Sci.">
        <title>Discovery of megapolipeptins by genome mining of a Burkholderiales bacteria collection.</title>
        <authorList>
            <person name="Paulo B.S."/>
            <person name="Recchia M.J.J."/>
            <person name="Lee S."/>
            <person name="Fergusson C.H."/>
            <person name="Romanowski S.B."/>
            <person name="Hernandez A."/>
            <person name="Krull N."/>
            <person name="Liu D.Y."/>
            <person name="Cavanagh H."/>
            <person name="Bos A."/>
            <person name="Gray C.A."/>
            <person name="Murphy B.T."/>
            <person name="Linington R.G."/>
            <person name="Eustaquio A.S."/>
        </authorList>
    </citation>
    <scope>NUCLEOTIDE SEQUENCE [LARGE SCALE GENOMIC DNA]</scope>
    <source>
        <strain evidence="1 2">RL17-374-BIF-D</strain>
    </source>
</reference>
<sequence>MSDAPTPSPLYVKLLGETAQIGWSELERFFAQGKLIWVKRDLDLVSVAEAVATDDTQQVTQWLAGGLVERMQAETAADLAARDPQLWAVVTSPWVCVQERG</sequence>
<dbReference type="Pfam" id="PF10052">
    <property type="entry name" value="DUF2288"/>
    <property type="match status" value="1"/>
</dbReference>
<dbReference type="InterPro" id="IPR018741">
    <property type="entry name" value="DUF2288"/>
</dbReference>
<proteinExistence type="predicted"/>
<gene>
    <name evidence="1" type="ORF">PQR08_03845</name>
</gene>
<evidence type="ECO:0000313" key="1">
    <source>
        <dbReference type="EMBL" id="MFM0516543.1"/>
    </source>
</evidence>
<evidence type="ECO:0000313" key="2">
    <source>
        <dbReference type="Proteomes" id="UP001629462"/>
    </source>
</evidence>